<sequence length="59" mass="6397">MKEDELMGDTFTMKVISLVRRNVKNTRLFAIGLGDGARTSLVTGVARVGGGKSPFVRNE</sequence>
<evidence type="ECO:0000313" key="3">
    <source>
        <dbReference type="WBParaSite" id="SSLN_0000088401-mRNA-1"/>
    </source>
</evidence>
<name>A0A183S9F3_SCHSO</name>
<keyword evidence="2" id="KW-1185">Reference proteome</keyword>
<evidence type="ECO:0000313" key="1">
    <source>
        <dbReference type="EMBL" id="VDL86360.1"/>
    </source>
</evidence>
<organism evidence="3">
    <name type="scientific">Schistocephalus solidus</name>
    <name type="common">Tapeworm</name>
    <dbReference type="NCBI Taxonomy" id="70667"/>
    <lineage>
        <taxon>Eukaryota</taxon>
        <taxon>Metazoa</taxon>
        <taxon>Spiralia</taxon>
        <taxon>Lophotrochozoa</taxon>
        <taxon>Platyhelminthes</taxon>
        <taxon>Cestoda</taxon>
        <taxon>Eucestoda</taxon>
        <taxon>Diphyllobothriidea</taxon>
        <taxon>Diphyllobothriidae</taxon>
        <taxon>Schistocephalus</taxon>
    </lineage>
</organism>
<evidence type="ECO:0000313" key="2">
    <source>
        <dbReference type="Proteomes" id="UP000275846"/>
    </source>
</evidence>
<dbReference type="OrthoDB" id="1729737at2759"/>
<accession>A0A183S9F3</accession>
<gene>
    <name evidence="1" type="ORF">SSLN_LOCUS851</name>
</gene>
<proteinExistence type="predicted"/>
<reference evidence="3" key="1">
    <citation type="submission" date="2016-06" db="UniProtKB">
        <authorList>
            <consortium name="WormBaseParasite"/>
        </authorList>
    </citation>
    <scope>IDENTIFICATION</scope>
</reference>
<dbReference type="AlphaFoldDB" id="A0A183S9F3"/>
<reference evidence="1 2" key="2">
    <citation type="submission" date="2018-11" db="EMBL/GenBank/DDBJ databases">
        <authorList>
            <consortium name="Pathogen Informatics"/>
        </authorList>
    </citation>
    <scope>NUCLEOTIDE SEQUENCE [LARGE SCALE GENOMIC DNA]</scope>
    <source>
        <strain evidence="1 2">NST_G2</strain>
    </source>
</reference>
<dbReference type="EMBL" id="UYSU01000891">
    <property type="protein sequence ID" value="VDL86360.1"/>
    <property type="molecule type" value="Genomic_DNA"/>
</dbReference>
<dbReference type="Proteomes" id="UP000275846">
    <property type="component" value="Unassembled WGS sequence"/>
</dbReference>
<protein>
    <submittedName>
        <fullName evidence="3">Transcriptional regulator</fullName>
    </submittedName>
</protein>
<dbReference type="WBParaSite" id="SSLN_0000088401-mRNA-1">
    <property type="protein sequence ID" value="SSLN_0000088401-mRNA-1"/>
    <property type="gene ID" value="SSLN_0000088401"/>
</dbReference>